<dbReference type="PANTHER" id="PTHR10908:SF0">
    <property type="entry name" value="SEROTONIN N-ACETYLTRANSFERASE"/>
    <property type="match status" value="1"/>
</dbReference>
<name>A0A5P1X2W7_9LACO</name>
<dbReference type="AlphaFoldDB" id="A0A5P1X2W7"/>
<evidence type="ECO:0000256" key="2">
    <source>
        <dbReference type="ARBA" id="ARBA00023315"/>
    </source>
</evidence>
<reference evidence="4 5" key="1">
    <citation type="submission" date="2019-09" db="EMBL/GenBank/DDBJ databases">
        <title>Complete Genome Sequence of Lactobacillus nenjiangensis SH-Y15, isolated from sauerkraut.</title>
        <authorList>
            <person name="Yang H."/>
        </authorList>
    </citation>
    <scope>NUCLEOTIDE SEQUENCE [LARGE SCALE GENOMIC DNA]</scope>
    <source>
        <strain evidence="4 5">SH-Y15</strain>
    </source>
</reference>
<dbReference type="PROSITE" id="PS51186">
    <property type="entry name" value="GNAT"/>
    <property type="match status" value="1"/>
</dbReference>
<dbReference type="InterPro" id="IPR016181">
    <property type="entry name" value="Acyl_CoA_acyltransferase"/>
</dbReference>
<dbReference type="PANTHER" id="PTHR10908">
    <property type="entry name" value="SEROTONIN N-ACETYLTRANSFERASE"/>
    <property type="match status" value="1"/>
</dbReference>
<dbReference type="RefSeq" id="WP_150203358.1">
    <property type="nucleotide sequence ID" value="NZ_CP043939.1"/>
</dbReference>
<dbReference type="InterPro" id="IPR051635">
    <property type="entry name" value="SNAT-like"/>
</dbReference>
<feature type="domain" description="N-acetyltransferase" evidence="3">
    <location>
        <begin position="1"/>
        <end position="160"/>
    </location>
</feature>
<dbReference type="GO" id="GO:0008080">
    <property type="term" value="F:N-acetyltransferase activity"/>
    <property type="evidence" value="ECO:0007669"/>
    <property type="project" value="UniProtKB-ARBA"/>
</dbReference>
<dbReference type="Pfam" id="PF13508">
    <property type="entry name" value="Acetyltransf_7"/>
    <property type="match status" value="1"/>
</dbReference>
<gene>
    <name evidence="4" type="ORF">F0161_01550</name>
</gene>
<keyword evidence="2" id="KW-0012">Acyltransferase</keyword>
<proteinExistence type="predicted"/>
<dbReference type="CDD" id="cd04301">
    <property type="entry name" value="NAT_SF"/>
    <property type="match status" value="1"/>
</dbReference>
<keyword evidence="5" id="KW-1185">Reference proteome</keyword>
<sequence>MKITNAKSADIDEIMTIENSGFTTDEAATEPAMAERIEVINDTFLVAYGDEGEVQGYVVGPVVGQRYLTDDLFEKVVNNPEKGGFQSVLSLAVSPAAQHQQIGSKLMERLIDDARIAKRDGITLTCLCRLVPFYELNGFTDEGLSDSTHGGEVWHNMVLELA</sequence>
<dbReference type="OrthoDB" id="9800962at2"/>
<evidence type="ECO:0000313" key="4">
    <source>
        <dbReference type="EMBL" id="QER66678.1"/>
    </source>
</evidence>
<evidence type="ECO:0000313" key="5">
    <source>
        <dbReference type="Proteomes" id="UP000325295"/>
    </source>
</evidence>
<keyword evidence="1 4" id="KW-0808">Transferase</keyword>
<evidence type="ECO:0000256" key="1">
    <source>
        <dbReference type="ARBA" id="ARBA00022679"/>
    </source>
</evidence>
<dbReference type="EMBL" id="CP043939">
    <property type="protein sequence ID" value="QER66678.1"/>
    <property type="molecule type" value="Genomic_DNA"/>
</dbReference>
<organism evidence="4 5">
    <name type="scientific">Paucilactobacillus nenjiangensis</name>
    <dbReference type="NCBI Taxonomy" id="1296540"/>
    <lineage>
        <taxon>Bacteria</taxon>
        <taxon>Bacillati</taxon>
        <taxon>Bacillota</taxon>
        <taxon>Bacilli</taxon>
        <taxon>Lactobacillales</taxon>
        <taxon>Lactobacillaceae</taxon>
        <taxon>Paucilactobacillus</taxon>
    </lineage>
</organism>
<dbReference type="KEGG" id="lnn:F0161_01550"/>
<protein>
    <submittedName>
        <fullName evidence="4">GNAT family N-acetyltransferase</fullName>
    </submittedName>
</protein>
<dbReference type="Proteomes" id="UP000325295">
    <property type="component" value="Chromosome"/>
</dbReference>
<dbReference type="SUPFAM" id="SSF55729">
    <property type="entry name" value="Acyl-CoA N-acyltransferases (Nat)"/>
    <property type="match status" value="1"/>
</dbReference>
<accession>A0A5P1X2W7</accession>
<dbReference type="Gene3D" id="3.40.630.30">
    <property type="match status" value="1"/>
</dbReference>
<evidence type="ECO:0000259" key="3">
    <source>
        <dbReference type="PROSITE" id="PS51186"/>
    </source>
</evidence>
<dbReference type="InterPro" id="IPR000182">
    <property type="entry name" value="GNAT_dom"/>
</dbReference>